<dbReference type="EMBL" id="JADOTZ010000001">
    <property type="protein sequence ID" value="MBG6083628.1"/>
    <property type="molecule type" value="Genomic_DNA"/>
</dbReference>
<dbReference type="Gene3D" id="3.20.20.140">
    <property type="entry name" value="Metal-dependent hydrolases"/>
    <property type="match status" value="1"/>
</dbReference>
<dbReference type="Pfam" id="PF01979">
    <property type="entry name" value="Amidohydro_1"/>
    <property type="match status" value="2"/>
</dbReference>
<dbReference type="InterPro" id="IPR006680">
    <property type="entry name" value="Amidohydro-rel"/>
</dbReference>
<organism evidence="10 11">
    <name type="scientific">Zhihengliuella flava</name>
    <dbReference type="NCBI Taxonomy" id="1285193"/>
    <lineage>
        <taxon>Bacteria</taxon>
        <taxon>Bacillati</taxon>
        <taxon>Actinomycetota</taxon>
        <taxon>Actinomycetes</taxon>
        <taxon>Micrococcales</taxon>
        <taxon>Micrococcaceae</taxon>
        <taxon>Zhihengliuella</taxon>
    </lineage>
</organism>
<dbReference type="PANTHER" id="PTHR11113">
    <property type="entry name" value="N-ACETYLGLUCOSAMINE-6-PHOSPHATE DEACETYLASE"/>
    <property type="match status" value="1"/>
</dbReference>
<dbReference type="InterPro" id="IPR003764">
    <property type="entry name" value="GlcNAc_6-P_deAcase"/>
</dbReference>
<feature type="binding site" evidence="7">
    <location>
        <position position="154"/>
    </location>
    <ligand>
        <name>substrate</name>
    </ligand>
</feature>
<evidence type="ECO:0000313" key="11">
    <source>
        <dbReference type="Proteomes" id="UP000625033"/>
    </source>
</evidence>
<sequence length="414" mass="43578">MAPEETTTSHPSPSRRYAVTGTLVTDAGLIDDALVAIEGDRIEYAGTVADFTRRNDAGDFPVRMSGARIMPGLIDLHCHGSFGGDFSTSDAPTLRAALTRLHAAGTTTLVASLMSDRAEAMLSAAERIAEFVDDGMIAGIHAEGPFLAPARAGAQDATAFRDPDPAFVDELIAASRGALRTMTFAPERPGADALIEQLVSHGVIPSIGHTDASTELTRQSLDLALEELSSAGFDGYTEIPTVTHLFNGMAPWHHRTPGAAGAALEFALRRRARIEVIGDGHHLHPDTLRMLLLAVPEECLALVTDSTAATGMPDGDYPLGQLRIRRSQGQVHSAEGHLAGSASTLLDAVLLCVEAGVDMLRVLPAVTTVPAAILGLQDEVGALHEGFRADLLVLDESLDLVATIRAGEVLTESP</sequence>
<evidence type="ECO:0000256" key="7">
    <source>
        <dbReference type="PIRSR" id="PIRSR038994-2"/>
    </source>
</evidence>
<dbReference type="Proteomes" id="UP000625033">
    <property type="component" value="Unassembled WGS sequence"/>
</dbReference>
<evidence type="ECO:0000256" key="5">
    <source>
        <dbReference type="PIRNR" id="PIRNR038994"/>
    </source>
</evidence>
<dbReference type="InterPro" id="IPR011059">
    <property type="entry name" value="Metal-dep_hydrolase_composite"/>
</dbReference>
<accession>A0A931GDN5</accession>
<comment type="similarity">
    <text evidence="1 5">Belongs to the metallo-dependent hydrolases superfamily. NagA family.</text>
</comment>
<evidence type="ECO:0000256" key="1">
    <source>
        <dbReference type="ARBA" id="ARBA00010716"/>
    </source>
</evidence>
<evidence type="ECO:0000256" key="6">
    <source>
        <dbReference type="PIRSR" id="PIRSR038994-1"/>
    </source>
</evidence>
<proteinExistence type="inferred from homology"/>
<evidence type="ECO:0000256" key="4">
    <source>
        <dbReference type="ARBA" id="ARBA00023277"/>
    </source>
</evidence>
<feature type="binding site" evidence="7">
    <location>
        <position position="255"/>
    </location>
    <ligand>
        <name>substrate</name>
    </ligand>
</feature>
<dbReference type="GO" id="GO:0006046">
    <property type="term" value="P:N-acetylglucosamine catabolic process"/>
    <property type="evidence" value="ECO:0007669"/>
    <property type="project" value="TreeGrafter"/>
</dbReference>
<gene>
    <name evidence="10" type="ORF">IW252_000395</name>
</gene>
<keyword evidence="3 5" id="KW-0378">Hydrolase</keyword>
<feature type="binding site" evidence="7">
    <location>
        <begin position="338"/>
        <end position="340"/>
    </location>
    <ligand>
        <name>substrate</name>
    </ligand>
</feature>
<feature type="binding site" evidence="7">
    <location>
        <position position="282"/>
    </location>
    <ligand>
        <name>substrate</name>
    </ligand>
</feature>
<feature type="binding site" evidence="8">
    <location>
        <position position="244"/>
    </location>
    <ligand>
        <name>Zn(2+)</name>
        <dbReference type="ChEBI" id="CHEBI:29105"/>
    </ligand>
</feature>
<name>A0A931GDN5_9MICC</name>
<comment type="cofactor">
    <cofactor evidence="8">
        <name>a divalent metal cation</name>
        <dbReference type="ChEBI" id="CHEBI:60240"/>
    </cofactor>
    <text evidence="8">Binds 1 divalent metal cation per subunit.</text>
</comment>
<feature type="binding site" evidence="8">
    <location>
        <position position="143"/>
    </location>
    <ligand>
        <name>Zn(2+)</name>
        <dbReference type="ChEBI" id="CHEBI:29105"/>
    </ligand>
</feature>
<evidence type="ECO:0000256" key="2">
    <source>
        <dbReference type="ARBA" id="ARBA00022723"/>
    </source>
</evidence>
<dbReference type="AlphaFoldDB" id="A0A931GDN5"/>
<comment type="caution">
    <text evidence="10">The sequence shown here is derived from an EMBL/GenBank/DDBJ whole genome shotgun (WGS) entry which is preliminary data.</text>
</comment>
<reference evidence="10" key="1">
    <citation type="submission" date="2020-11" db="EMBL/GenBank/DDBJ databases">
        <title>Sequencing the genomes of 1000 actinobacteria strains.</title>
        <authorList>
            <person name="Klenk H.-P."/>
        </authorList>
    </citation>
    <scope>NUCLEOTIDE SEQUENCE</scope>
    <source>
        <strain evidence="10">DSM 26152</strain>
    </source>
</reference>
<dbReference type="SUPFAM" id="SSF51338">
    <property type="entry name" value="Composite domain of metallo-dependent hydrolases"/>
    <property type="match status" value="1"/>
</dbReference>
<feature type="domain" description="Amidohydrolase-related" evidence="9">
    <location>
        <begin position="338"/>
        <end position="399"/>
    </location>
</feature>
<evidence type="ECO:0000256" key="8">
    <source>
        <dbReference type="PIRSR" id="PIRSR038994-3"/>
    </source>
</evidence>
<keyword evidence="2 8" id="KW-0479">Metal-binding</keyword>
<feature type="binding site" evidence="7">
    <location>
        <begin position="247"/>
        <end position="248"/>
    </location>
    <ligand>
        <name>substrate</name>
    </ligand>
</feature>
<keyword evidence="11" id="KW-1185">Reference proteome</keyword>
<dbReference type="PANTHER" id="PTHR11113:SF14">
    <property type="entry name" value="N-ACETYLGLUCOSAMINE-6-PHOSPHATE DEACETYLASE"/>
    <property type="match status" value="1"/>
</dbReference>
<feature type="domain" description="Amidohydrolase-related" evidence="9">
    <location>
        <begin position="69"/>
        <end position="191"/>
    </location>
</feature>
<feature type="binding site" evidence="8">
    <location>
        <position position="209"/>
    </location>
    <ligand>
        <name>Zn(2+)</name>
        <dbReference type="ChEBI" id="CHEBI:29105"/>
    </ligand>
</feature>
<feature type="active site" description="Proton donor/acceptor" evidence="6">
    <location>
        <position position="305"/>
    </location>
</feature>
<keyword evidence="4 5" id="KW-0119">Carbohydrate metabolism</keyword>
<evidence type="ECO:0000259" key="9">
    <source>
        <dbReference type="Pfam" id="PF01979"/>
    </source>
</evidence>
<dbReference type="EC" id="3.5.1.25" evidence="10"/>
<dbReference type="GO" id="GO:0046872">
    <property type="term" value="F:metal ion binding"/>
    <property type="evidence" value="ECO:0007669"/>
    <property type="project" value="UniProtKB-KW"/>
</dbReference>
<evidence type="ECO:0000313" key="10">
    <source>
        <dbReference type="EMBL" id="MBG6083628.1"/>
    </source>
</evidence>
<protein>
    <submittedName>
        <fullName evidence="10">N-acetylglucosamine-6-phosphate deacetylase</fullName>
        <ecNumber evidence="10">3.5.1.25</ecNumber>
    </submittedName>
</protein>
<dbReference type="PIRSF" id="PIRSF038994">
    <property type="entry name" value="NagA"/>
    <property type="match status" value="1"/>
</dbReference>
<dbReference type="RefSeq" id="WP_196835044.1">
    <property type="nucleotide sequence ID" value="NZ_JADOTZ010000001.1"/>
</dbReference>
<dbReference type="Gene3D" id="2.30.40.10">
    <property type="entry name" value="Urease, subunit C, domain 1"/>
    <property type="match status" value="1"/>
</dbReference>
<dbReference type="InterPro" id="IPR032466">
    <property type="entry name" value="Metal_Hydrolase"/>
</dbReference>
<dbReference type="SUPFAM" id="SSF51556">
    <property type="entry name" value="Metallo-dependent hydrolases"/>
    <property type="match status" value="1"/>
</dbReference>
<evidence type="ECO:0000256" key="3">
    <source>
        <dbReference type="ARBA" id="ARBA00022801"/>
    </source>
</evidence>
<dbReference type="GO" id="GO:0008448">
    <property type="term" value="F:N-acetylglucosamine-6-phosphate deacetylase activity"/>
    <property type="evidence" value="ECO:0007669"/>
    <property type="project" value="UniProtKB-EC"/>
</dbReference>